<evidence type="ECO:0000256" key="1">
    <source>
        <dbReference type="ARBA" id="ARBA00004496"/>
    </source>
</evidence>
<dbReference type="GO" id="GO:0070059">
    <property type="term" value="P:intrinsic apoptotic signaling pathway in response to endoplasmic reticulum stress"/>
    <property type="evidence" value="ECO:0007669"/>
    <property type="project" value="TreeGrafter"/>
</dbReference>
<dbReference type="GO" id="GO:1990617">
    <property type="term" value="C:CHOP-ATF4 complex"/>
    <property type="evidence" value="ECO:0007669"/>
    <property type="project" value="TreeGrafter"/>
</dbReference>
<comment type="similarity">
    <text evidence="2">Belongs to the bZIP family.</text>
</comment>
<evidence type="ECO:0000256" key="7">
    <source>
        <dbReference type="ARBA" id="ARBA00023015"/>
    </source>
</evidence>
<dbReference type="GO" id="GO:0006983">
    <property type="term" value="P:ER overload response"/>
    <property type="evidence" value="ECO:0007669"/>
    <property type="project" value="TreeGrafter"/>
</dbReference>
<keyword evidence="8" id="KW-0238">DNA-binding</keyword>
<evidence type="ECO:0000256" key="6">
    <source>
        <dbReference type="ARBA" id="ARBA00022843"/>
    </source>
</evidence>
<reference evidence="13" key="1">
    <citation type="journal article" date="2022" name="bioRxiv">
        <title>Sequencing and chromosome-scale assembly of the giantPleurodeles waltlgenome.</title>
        <authorList>
            <person name="Brown T."/>
            <person name="Elewa A."/>
            <person name="Iarovenko S."/>
            <person name="Subramanian E."/>
            <person name="Araus A.J."/>
            <person name="Petzold A."/>
            <person name="Susuki M."/>
            <person name="Suzuki K.-i.T."/>
            <person name="Hayashi T."/>
            <person name="Toyoda A."/>
            <person name="Oliveira C."/>
            <person name="Osipova E."/>
            <person name="Leigh N.D."/>
            <person name="Simon A."/>
            <person name="Yun M.H."/>
        </authorList>
    </citation>
    <scope>NUCLEOTIDE SEQUENCE</scope>
    <source>
        <strain evidence="13">20211129_DDA</strain>
        <tissue evidence="13">Liver</tissue>
    </source>
</reference>
<dbReference type="GO" id="GO:0001228">
    <property type="term" value="F:DNA-binding transcription activator activity, RNA polymerase II-specific"/>
    <property type="evidence" value="ECO:0007669"/>
    <property type="project" value="TreeGrafter"/>
</dbReference>
<keyword evidence="5" id="KW-0597">Phosphoprotein</keyword>
<evidence type="ECO:0000256" key="5">
    <source>
        <dbReference type="ARBA" id="ARBA00022553"/>
    </source>
</evidence>
<keyword evidence="10" id="KW-0804">Transcription</keyword>
<dbReference type="GO" id="GO:0046982">
    <property type="term" value="F:protein heterodimerization activity"/>
    <property type="evidence" value="ECO:0007669"/>
    <property type="project" value="TreeGrafter"/>
</dbReference>
<dbReference type="GO" id="GO:0036488">
    <property type="term" value="C:CHOP-C/EBP complex"/>
    <property type="evidence" value="ECO:0007669"/>
    <property type="project" value="TreeGrafter"/>
</dbReference>
<keyword evidence="4" id="KW-0678">Repressor</keyword>
<sequence length="207" mass="22813">MTAESLPLTSCAPAPTTLSGWELEAWYEDLHDVLLSDVKGSQPVGKQNEVKVWDPLDGSLLWHSEPLPTCCPADLNTEPCQSLGLEDDFSDSLLEFLIQDPEPSFCATVGIPESDEQLPVVPESDSGSINHTEDEDSASSACGAKRKRGGQPRGGKRLKEKEQEGDRKVSELLAENERLKVEIERLSAEVEKTRKALIDRMVNLKKE</sequence>
<comment type="subcellular location">
    <subcellularLocation>
        <location evidence="1">Cytoplasm</location>
    </subcellularLocation>
</comment>
<comment type="caution">
    <text evidence="13">The sequence shown here is derived from an EMBL/GenBank/DDBJ whole genome shotgun (WGS) entry which is preliminary data.</text>
</comment>
<keyword evidence="6" id="KW-0832">Ubl conjugation</keyword>
<dbReference type="Proteomes" id="UP001066276">
    <property type="component" value="Chromosome 4_2"/>
</dbReference>
<keyword evidence="7" id="KW-0805">Transcription regulation</keyword>
<organism evidence="13 14">
    <name type="scientific">Pleurodeles waltl</name>
    <name type="common">Iberian ribbed newt</name>
    <dbReference type="NCBI Taxonomy" id="8319"/>
    <lineage>
        <taxon>Eukaryota</taxon>
        <taxon>Metazoa</taxon>
        <taxon>Chordata</taxon>
        <taxon>Craniata</taxon>
        <taxon>Vertebrata</taxon>
        <taxon>Euteleostomi</taxon>
        <taxon>Amphibia</taxon>
        <taxon>Batrachia</taxon>
        <taxon>Caudata</taxon>
        <taxon>Salamandroidea</taxon>
        <taxon>Salamandridae</taxon>
        <taxon>Pleurodelinae</taxon>
        <taxon>Pleurodeles</taxon>
    </lineage>
</organism>
<keyword evidence="11" id="KW-0834">Unfolded protein response</keyword>
<dbReference type="PANTHER" id="PTHR16833">
    <property type="entry name" value="DNA DAMAGE-INDUCIBLE TRANSCRIPT 3 DDIT3"/>
    <property type="match status" value="1"/>
</dbReference>
<dbReference type="PANTHER" id="PTHR16833:SF0">
    <property type="entry name" value="DNA DAMAGE-INDUCIBLE TRANSCRIPT 3 PROTEIN"/>
    <property type="match status" value="1"/>
</dbReference>
<dbReference type="GO" id="GO:1990622">
    <property type="term" value="C:CHOP-ATF3 complex"/>
    <property type="evidence" value="ECO:0007669"/>
    <property type="project" value="TreeGrafter"/>
</dbReference>
<dbReference type="GO" id="GO:0000978">
    <property type="term" value="F:RNA polymerase II cis-regulatory region sequence-specific DNA binding"/>
    <property type="evidence" value="ECO:0007669"/>
    <property type="project" value="TreeGrafter"/>
</dbReference>
<keyword evidence="3" id="KW-0963">Cytoplasm</keyword>
<evidence type="ECO:0000256" key="3">
    <source>
        <dbReference type="ARBA" id="ARBA00022490"/>
    </source>
</evidence>
<evidence type="ECO:0000256" key="9">
    <source>
        <dbReference type="ARBA" id="ARBA00023159"/>
    </source>
</evidence>
<dbReference type="GO" id="GO:0000122">
    <property type="term" value="P:negative regulation of transcription by RNA polymerase II"/>
    <property type="evidence" value="ECO:0007669"/>
    <property type="project" value="TreeGrafter"/>
</dbReference>
<evidence type="ECO:0000256" key="12">
    <source>
        <dbReference type="SAM" id="MobiDB-lite"/>
    </source>
</evidence>
<feature type="region of interest" description="Disordered" evidence="12">
    <location>
        <begin position="115"/>
        <end position="171"/>
    </location>
</feature>
<evidence type="ECO:0000256" key="2">
    <source>
        <dbReference type="ARBA" id="ARBA00007163"/>
    </source>
</evidence>
<name>A0AAV7S911_PLEWA</name>
<evidence type="ECO:0008006" key="15">
    <source>
        <dbReference type="Google" id="ProtNLM"/>
    </source>
</evidence>
<gene>
    <name evidence="13" type="ORF">NDU88_000772</name>
</gene>
<dbReference type="InterPro" id="IPR016670">
    <property type="entry name" value="DNA_damage_induc_transcript_3"/>
</dbReference>
<evidence type="ECO:0000256" key="4">
    <source>
        <dbReference type="ARBA" id="ARBA00022491"/>
    </source>
</evidence>
<feature type="compositionally biased region" description="Basic residues" evidence="12">
    <location>
        <begin position="144"/>
        <end position="156"/>
    </location>
</feature>
<dbReference type="GO" id="GO:0005737">
    <property type="term" value="C:cytoplasm"/>
    <property type="evidence" value="ECO:0007669"/>
    <property type="project" value="UniProtKB-SubCell"/>
</dbReference>
<protein>
    <recommendedName>
        <fullName evidence="15">DNA damage-inducible transcript 3 protein</fullName>
    </recommendedName>
</protein>
<feature type="compositionally biased region" description="Basic and acidic residues" evidence="12">
    <location>
        <begin position="157"/>
        <end position="171"/>
    </location>
</feature>
<keyword evidence="14" id="KW-1185">Reference proteome</keyword>
<accession>A0AAV7S911</accession>
<dbReference type="EMBL" id="JANPWB010000008">
    <property type="protein sequence ID" value="KAJ1160270.1"/>
    <property type="molecule type" value="Genomic_DNA"/>
</dbReference>
<proteinExistence type="inferred from homology"/>
<evidence type="ECO:0000256" key="8">
    <source>
        <dbReference type="ARBA" id="ARBA00023125"/>
    </source>
</evidence>
<dbReference type="GO" id="GO:0006986">
    <property type="term" value="P:response to unfolded protein"/>
    <property type="evidence" value="ECO:0007669"/>
    <property type="project" value="UniProtKB-KW"/>
</dbReference>
<evidence type="ECO:0000313" key="13">
    <source>
        <dbReference type="EMBL" id="KAJ1160270.1"/>
    </source>
</evidence>
<evidence type="ECO:0000313" key="14">
    <source>
        <dbReference type="Proteomes" id="UP001066276"/>
    </source>
</evidence>
<keyword evidence="9" id="KW-0010">Activator</keyword>
<evidence type="ECO:0000256" key="10">
    <source>
        <dbReference type="ARBA" id="ARBA00023163"/>
    </source>
</evidence>
<dbReference type="AlphaFoldDB" id="A0AAV7S911"/>
<evidence type="ECO:0000256" key="11">
    <source>
        <dbReference type="ARBA" id="ARBA00023230"/>
    </source>
</evidence>